<comment type="pathway">
    <text evidence="2">Protein modification; protein ubiquitination.</text>
</comment>
<evidence type="ECO:0000256" key="8">
    <source>
        <dbReference type="ARBA" id="ARBA00022786"/>
    </source>
</evidence>
<evidence type="ECO:0000256" key="5">
    <source>
        <dbReference type="ARBA" id="ARBA00022723"/>
    </source>
</evidence>
<dbReference type="PROSITE" id="PS51873">
    <property type="entry name" value="TRIAD"/>
    <property type="match status" value="1"/>
</dbReference>
<comment type="caution">
    <text evidence="13">The sequence shown here is derived from an EMBL/GenBank/DDBJ whole genome shotgun (WGS) entry which is preliminary data.</text>
</comment>
<evidence type="ECO:0000256" key="3">
    <source>
        <dbReference type="ARBA" id="ARBA00012251"/>
    </source>
</evidence>
<evidence type="ECO:0000256" key="1">
    <source>
        <dbReference type="ARBA" id="ARBA00001798"/>
    </source>
</evidence>
<dbReference type="GO" id="GO:0061630">
    <property type="term" value="F:ubiquitin protein ligase activity"/>
    <property type="evidence" value="ECO:0007669"/>
    <property type="project" value="UniProtKB-EC"/>
</dbReference>
<keyword evidence="11" id="KW-0812">Transmembrane</keyword>
<sequence length="464" mass="51774">MSSRYSEASGSGSSQGSQRLWPCADVVLPLLPRDIDPDQSFCVEAPWSLLQEADVQSRTRVRRRTDEPAPRLQLGRYVLDRSQAWACGSSQPTTARPARSRPKPTCLICLETSDHTDVWIKPAAHCTHGPVICASCFKEYITHQVAVEGLATLICPDPGCRRVLEHTDVVKRIKDDAACLDRYHTLRAQVDLKKHPNFVWCMNSSCGRGQVHNQGAAAPVVICGHCRARSCFRHQVPWHSGLTCEQYTNATKYKQENHASEEYIAKHAKRCPNPSCRCPILKIDGCDHMICHRPGGCGHEFCWACLAGYATIREQGNHHHGVDCPHYSEPPRRDPAPSLEDMRPPRDQRTRGVITRVRFLPPAPAPRPSQRQPNIGPSSLRRPILAPVPVIPDPGPVSLPAPPLTAMLHSVREEASLYSKARDIISTVYFIIRWSLVCPSLILVALILRAGEAKFLAWLVDDRR</sequence>
<dbReference type="InterPro" id="IPR054694">
    <property type="entry name" value="Parkin-like_IBR"/>
</dbReference>
<dbReference type="InterPro" id="IPR002867">
    <property type="entry name" value="IBR_dom"/>
</dbReference>
<reference evidence="13" key="1">
    <citation type="submission" date="2021-01" db="EMBL/GenBank/DDBJ databases">
        <authorList>
            <person name="Kaushik A."/>
        </authorList>
    </citation>
    <scope>NUCLEOTIDE SEQUENCE</scope>
    <source>
        <strain evidence="13">AG3-T5</strain>
    </source>
</reference>
<dbReference type="InterPro" id="IPR031127">
    <property type="entry name" value="E3_UB_ligase_RBR"/>
</dbReference>
<name>A0A8H2XKE4_9AGAM</name>
<dbReference type="InterPro" id="IPR044066">
    <property type="entry name" value="TRIAD_supradom"/>
</dbReference>
<dbReference type="GO" id="GO:0016567">
    <property type="term" value="P:protein ubiquitination"/>
    <property type="evidence" value="ECO:0007669"/>
    <property type="project" value="InterPro"/>
</dbReference>
<dbReference type="PROSITE" id="PS00518">
    <property type="entry name" value="ZF_RING_1"/>
    <property type="match status" value="1"/>
</dbReference>
<dbReference type="Gene3D" id="1.20.120.1750">
    <property type="match status" value="1"/>
</dbReference>
<feature type="domain" description="RING-type" evidence="12">
    <location>
        <begin position="102"/>
        <end position="334"/>
    </location>
</feature>
<evidence type="ECO:0000313" key="13">
    <source>
        <dbReference type="EMBL" id="CAE6428948.1"/>
    </source>
</evidence>
<keyword evidence="7" id="KW-0863">Zinc-finger</keyword>
<evidence type="ECO:0000256" key="4">
    <source>
        <dbReference type="ARBA" id="ARBA00022679"/>
    </source>
</evidence>
<keyword evidence="9" id="KW-0862">Zinc</keyword>
<dbReference type="Gene3D" id="3.30.40.10">
    <property type="entry name" value="Zinc/RING finger domain, C3HC4 (zinc finger)"/>
    <property type="match status" value="1"/>
</dbReference>
<evidence type="ECO:0000256" key="2">
    <source>
        <dbReference type="ARBA" id="ARBA00004906"/>
    </source>
</evidence>
<accession>A0A8H2XKE4</accession>
<protein>
    <recommendedName>
        <fullName evidence="3">RBR-type E3 ubiquitin transferase</fullName>
        <ecNumber evidence="3">2.3.2.31</ecNumber>
    </recommendedName>
</protein>
<dbReference type="SUPFAM" id="SSF57850">
    <property type="entry name" value="RING/U-box"/>
    <property type="match status" value="3"/>
</dbReference>
<evidence type="ECO:0000256" key="9">
    <source>
        <dbReference type="ARBA" id="ARBA00022833"/>
    </source>
</evidence>
<dbReference type="SMART" id="SM00647">
    <property type="entry name" value="IBR"/>
    <property type="match status" value="2"/>
</dbReference>
<dbReference type="Proteomes" id="UP000663841">
    <property type="component" value="Unassembled WGS sequence"/>
</dbReference>
<keyword evidence="8" id="KW-0833">Ubl conjugation pathway</keyword>
<evidence type="ECO:0000259" key="12">
    <source>
        <dbReference type="PROSITE" id="PS51873"/>
    </source>
</evidence>
<keyword evidence="11" id="KW-1133">Transmembrane helix</keyword>
<evidence type="ECO:0000256" key="11">
    <source>
        <dbReference type="SAM" id="Phobius"/>
    </source>
</evidence>
<dbReference type="EC" id="2.3.2.31" evidence="3"/>
<comment type="catalytic activity">
    <reaction evidence="1">
        <text>[E2 ubiquitin-conjugating enzyme]-S-ubiquitinyl-L-cysteine + [acceptor protein]-L-lysine = [E2 ubiquitin-conjugating enzyme]-L-cysteine + [acceptor protein]-N(6)-ubiquitinyl-L-lysine.</text>
        <dbReference type="EC" id="2.3.2.31"/>
    </reaction>
</comment>
<evidence type="ECO:0000256" key="7">
    <source>
        <dbReference type="ARBA" id="ARBA00022771"/>
    </source>
</evidence>
<evidence type="ECO:0000256" key="6">
    <source>
        <dbReference type="ARBA" id="ARBA00022737"/>
    </source>
</evidence>
<proteinExistence type="predicted"/>
<dbReference type="Pfam" id="PF01485">
    <property type="entry name" value="IBR"/>
    <property type="match status" value="1"/>
</dbReference>
<feature type="region of interest" description="Disordered" evidence="10">
    <location>
        <begin position="321"/>
        <end position="348"/>
    </location>
</feature>
<dbReference type="InterPro" id="IPR017907">
    <property type="entry name" value="Znf_RING_CS"/>
</dbReference>
<feature type="transmembrane region" description="Helical" evidence="11">
    <location>
        <begin position="428"/>
        <end position="448"/>
    </location>
</feature>
<keyword evidence="11" id="KW-0472">Membrane</keyword>
<organism evidence="13 14">
    <name type="scientific">Rhizoctonia solani</name>
    <dbReference type="NCBI Taxonomy" id="456999"/>
    <lineage>
        <taxon>Eukaryota</taxon>
        <taxon>Fungi</taxon>
        <taxon>Dikarya</taxon>
        <taxon>Basidiomycota</taxon>
        <taxon>Agaricomycotina</taxon>
        <taxon>Agaricomycetes</taxon>
        <taxon>Cantharellales</taxon>
        <taxon>Ceratobasidiaceae</taxon>
        <taxon>Rhizoctonia</taxon>
    </lineage>
</organism>
<dbReference type="Pfam" id="PF22605">
    <property type="entry name" value="IBR_2"/>
    <property type="match status" value="1"/>
</dbReference>
<keyword evidence="6" id="KW-0677">Repeat</keyword>
<dbReference type="PANTHER" id="PTHR11685">
    <property type="entry name" value="RBR FAMILY RING FINGER AND IBR DOMAIN-CONTAINING"/>
    <property type="match status" value="1"/>
</dbReference>
<dbReference type="EMBL" id="CAJMWW010000083">
    <property type="protein sequence ID" value="CAE6428948.1"/>
    <property type="molecule type" value="Genomic_DNA"/>
</dbReference>
<dbReference type="AlphaFoldDB" id="A0A8H2XKE4"/>
<feature type="compositionally biased region" description="Basic and acidic residues" evidence="10">
    <location>
        <begin position="329"/>
        <end position="348"/>
    </location>
</feature>
<gene>
    <name evidence="13" type="ORF">RDB_LOCUS62729</name>
</gene>
<dbReference type="CDD" id="cd20335">
    <property type="entry name" value="BRcat_RBR"/>
    <property type="match status" value="1"/>
</dbReference>
<evidence type="ECO:0000313" key="14">
    <source>
        <dbReference type="Proteomes" id="UP000663841"/>
    </source>
</evidence>
<keyword evidence="5" id="KW-0479">Metal-binding</keyword>
<keyword evidence="4" id="KW-0808">Transferase</keyword>
<evidence type="ECO:0000256" key="10">
    <source>
        <dbReference type="SAM" id="MobiDB-lite"/>
    </source>
</evidence>
<dbReference type="GO" id="GO:0008270">
    <property type="term" value="F:zinc ion binding"/>
    <property type="evidence" value="ECO:0007669"/>
    <property type="project" value="UniProtKB-KW"/>
</dbReference>
<dbReference type="InterPro" id="IPR013083">
    <property type="entry name" value="Znf_RING/FYVE/PHD"/>
</dbReference>